<feature type="compositionally biased region" description="Low complexity" evidence="1">
    <location>
        <begin position="593"/>
        <end position="614"/>
    </location>
</feature>
<comment type="caution">
    <text evidence="3">The sequence shown here is derived from an EMBL/GenBank/DDBJ whole genome shotgun (WGS) entry which is preliminary data.</text>
</comment>
<dbReference type="GO" id="GO:0008270">
    <property type="term" value="F:zinc ion binding"/>
    <property type="evidence" value="ECO:0007669"/>
    <property type="project" value="UniProtKB-KW"/>
</dbReference>
<dbReference type="GO" id="GO:0016567">
    <property type="term" value="P:protein ubiquitination"/>
    <property type="evidence" value="ECO:0007669"/>
    <property type="project" value="TreeGrafter"/>
</dbReference>
<feature type="region of interest" description="Disordered" evidence="1">
    <location>
        <begin position="1"/>
        <end position="22"/>
    </location>
</feature>
<evidence type="ECO:0000256" key="1">
    <source>
        <dbReference type="SAM" id="MobiDB-lite"/>
    </source>
</evidence>
<dbReference type="PANTHER" id="PTHR22996">
    <property type="entry name" value="MAHOGUNIN"/>
    <property type="match status" value="1"/>
</dbReference>
<evidence type="ECO:0000313" key="4">
    <source>
        <dbReference type="Proteomes" id="UP000812966"/>
    </source>
</evidence>
<dbReference type="InterPro" id="IPR001841">
    <property type="entry name" value="Znf_RING"/>
</dbReference>
<dbReference type="InterPro" id="IPR013083">
    <property type="entry name" value="Znf_RING/FYVE/PHD"/>
</dbReference>
<dbReference type="PANTHER" id="PTHR22996:SF0">
    <property type="entry name" value="RE60872P-RELATED"/>
    <property type="match status" value="1"/>
</dbReference>
<dbReference type="InterPro" id="IPR045194">
    <property type="entry name" value="MGRN1/RNF157-like"/>
</dbReference>
<feature type="region of interest" description="Disordered" evidence="1">
    <location>
        <begin position="442"/>
        <end position="464"/>
    </location>
</feature>
<gene>
    <name evidence="3" type="ORF">FFLO_04328</name>
</gene>
<dbReference type="AlphaFoldDB" id="A0A8K0NQ07"/>
<accession>A0A8K0NQ07</accession>
<feature type="compositionally biased region" description="Basic and acidic residues" evidence="1">
    <location>
        <begin position="717"/>
        <end position="730"/>
    </location>
</feature>
<sequence length="790" mass="84005">MGDVAAPSRPGRNRSGSIGAWYSGSYGNITRTTRLRATPFTPGGLRQNLHNDVTIPLDVSQGNAGLGGYGRTTGNDAEGANNSTVGNGTTAGALEANSKALKGKGGKKGETLFGPDLGLDENESEGWIRGQDQKERVPLSVVKDWVENAKKEEQGVHQTTTLQALVNLKRPTLTLVPVPQDEIVPAETNSDPTSYDPAASRASIERAGAIRHVLRFAYDSSAPRVQISVSIHPRFMNHGNSRVIFTCVREGGFGKVWELPRENALDIGQAMEDEKRAEEELLSASKKLDGDGSEGSDAEDDIKKPTQVRRDTVQPNAPDVSQMSAQAMVENQPRSRSLFDRLRRNRRAGDIEQGIIADIRRQQGGTGDIVEMGPLGANASAQNGEATGGDSAFKDEEGLRVIIRLDALKEDDSPMGVTNAQATHVLLAGTVVGGAATASRPAVDTNGGLAEVPEEGPEAAEEGDQAATNAMKRIWFIKVVRREAIIGHHAFLLKEIYGLASSSHNDAPVSTGAGVGDNNPAGEDPMASTPNECIVCLTNPRDVVLLPCRHLVVCRECAVGMIEFGAGGKVARREEANETTGATEGGDNGGAEAGPSGAAATGTTAAAAPTTTTGGRERRKKKGKGWFCPVCRQPYTSLLRLALPANEMTTVEIDAVTSAALSRQPSIGAASVRSMRHSLHRSSSRATLPERGERMLEDIARDNDYGEAEDDVDDDQPERRFEGDRKEVHQDTGVPPQFVLGEELDITTPPSGTGAGQSRERPVSPPTVQLARASLEGRRSLEGRGWKEAV</sequence>
<feature type="compositionally biased region" description="Gly residues" evidence="1">
    <location>
        <begin position="583"/>
        <end position="592"/>
    </location>
</feature>
<feature type="compositionally biased region" description="Acidic residues" evidence="1">
    <location>
        <begin position="705"/>
        <end position="716"/>
    </location>
</feature>
<dbReference type="Pfam" id="PF13920">
    <property type="entry name" value="zf-C3HC4_3"/>
    <property type="match status" value="1"/>
</dbReference>
<organism evidence="3 4">
    <name type="scientific">Filobasidium floriforme</name>
    <dbReference type="NCBI Taxonomy" id="5210"/>
    <lineage>
        <taxon>Eukaryota</taxon>
        <taxon>Fungi</taxon>
        <taxon>Dikarya</taxon>
        <taxon>Basidiomycota</taxon>
        <taxon>Agaricomycotina</taxon>
        <taxon>Tremellomycetes</taxon>
        <taxon>Filobasidiales</taxon>
        <taxon>Filobasidiaceae</taxon>
        <taxon>Filobasidium</taxon>
    </lineage>
</organism>
<feature type="compositionally biased region" description="Acidic residues" evidence="1">
    <location>
        <begin position="291"/>
        <end position="300"/>
    </location>
</feature>
<dbReference type="GO" id="GO:0061630">
    <property type="term" value="F:ubiquitin protein ligase activity"/>
    <property type="evidence" value="ECO:0007669"/>
    <property type="project" value="UniProtKB-EC"/>
</dbReference>
<dbReference type="Gene3D" id="3.30.40.10">
    <property type="entry name" value="Zinc/RING finger domain, C3HC4 (zinc finger)"/>
    <property type="match status" value="1"/>
</dbReference>
<keyword evidence="4" id="KW-1185">Reference proteome</keyword>
<feature type="domain" description="RING-type" evidence="2">
    <location>
        <begin position="533"/>
        <end position="631"/>
    </location>
</feature>
<feature type="compositionally biased region" description="Polar residues" evidence="1">
    <location>
        <begin position="313"/>
        <end position="325"/>
    </location>
</feature>
<dbReference type="SMART" id="SM00184">
    <property type="entry name" value="RING"/>
    <property type="match status" value="1"/>
</dbReference>
<evidence type="ECO:0000259" key="2">
    <source>
        <dbReference type="SMART" id="SM00184"/>
    </source>
</evidence>
<proteinExistence type="predicted"/>
<dbReference type="Proteomes" id="UP000812966">
    <property type="component" value="Unassembled WGS sequence"/>
</dbReference>
<feature type="compositionally biased region" description="Acidic residues" evidence="1">
    <location>
        <begin position="452"/>
        <end position="464"/>
    </location>
</feature>
<dbReference type="EMBL" id="JABELV010000090">
    <property type="protein sequence ID" value="KAG7531468.1"/>
    <property type="molecule type" value="Genomic_DNA"/>
</dbReference>
<feature type="region of interest" description="Disordered" evidence="1">
    <location>
        <begin position="275"/>
        <end position="338"/>
    </location>
</feature>
<name>A0A8K0NQ07_9TREE</name>
<evidence type="ECO:0000313" key="3">
    <source>
        <dbReference type="EMBL" id="KAG7531468.1"/>
    </source>
</evidence>
<feature type="compositionally biased region" description="Basic and acidic residues" evidence="1">
    <location>
        <begin position="301"/>
        <end position="312"/>
    </location>
</feature>
<dbReference type="GO" id="GO:0005737">
    <property type="term" value="C:cytoplasm"/>
    <property type="evidence" value="ECO:0007669"/>
    <property type="project" value="TreeGrafter"/>
</dbReference>
<dbReference type="SUPFAM" id="SSF57850">
    <property type="entry name" value="RING/U-box"/>
    <property type="match status" value="1"/>
</dbReference>
<feature type="compositionally biased region" description="Basic and acidic residues" evidence="1">
    <location>
        <begin position="775"/>
        <end position="790"/>
    </location>
</feature>
<feature type="region of interest" description="Disordered" evidence="1">
    <location>
        <begin position="702"/>
        <end position="790"/>
    </location>
</feature>
<protein>
    <recommendedName>
        <fullName evidence="2">RING-type domain-containing protein</fullName>
    </recommendedName>
</protein>
<feature type="region of interest" description="Disordered" evidence="1">
    <location>
        <begin position="571"/>
        <end position="621"/>
    </location>
</feature>
<reference evidence="3" key="1">
    <citation type="submission" date="2020-04" db="EMBL/GenBank/DDBJ databases">
        <title>Analysis of mating type loci in Filobasidium floriforme.</title>
        <authorList>
            <person name="Nowrousian M."/>
        </authorList>
    </citation>
    <scope>NUCLEOTIDE SEQUENCE</scope>
    <source>
        <strain evidence="3">CBS 6242</strain>
    </source>
</reference>